<organism evidence="4 5">
    <name type="scientific">Aerophobetes bacterium</name>
    <dbReference type="NCBI Taxonomy" id="2030807"/>
    <lineage>
        <taxon>Bacteria</taxon>
        <taxon>Candidatus Aerophobota</taxon>
    </lineage>
</organism>
<dbReference type="EMBL" id="SOIJ01000118">
    <property type="protein sequence ID" value="TET93348.1"/>
    <property type="molecule type" value="Genomic_DNA"/>
</dbReference>
<dbReference type="PIRSF" id="PIRSF016661">
    <property type="entry name" value="BioY"/>
    <property type="match status" value="1"/>
</dbReference>
<comment type="subcellular location">
    <subcellularLocation>
        <location evidence="2">Cell membrane</location>
        <topology evidence="2">Multi-pass membrane protein</topology>
    </subcellularLocation>
</comment>
<dbReference type="GO" id="GO:0005886">
    <property type="term" value="C:plasma membrane"/>
    <property type="evidence" value="ECO:0007669"/>
    <property type="project" value="UniProtKB-SubCell"/>
</dbReference>
<dbReference type="Pfam" id="PF02632">
    <property type="entry name" value="BioY"/>
    <property type="match status" value="1"/>
</dbReference>
<keyword evidence="2" id="KW-1003">Cell membrane</keyword>
<keyword evidence="3" id="KW-0812">Transmembrane</keyword>
<accession>A0A523YPC4</accession>
<keyword evidence="2 3" id="KW-0472">Membrane</keyword>
<evidence type="ECO:0000256" key="3">
    <source>
        <dbReference type="SAM" id="Phobius"/>
    </source>
</evidence>
<dbReference type="InterPro" id="IPR003784">
    <property type="entry name" value="BioY"/>
</dbReference>
<evidence type="ECO:0000313" key="5">
    <source>
        <dbReference type="Proteomes" id="UP000316925"/>
    </source>
</evidence>
<evidence type="ECO:0000256" key="1">
    <source>
        <dbReference type="ARBA" id="ARBA00010692"/>
    </source>
</evidence>
<feature type="transmembrane region" description="Helical" evidence="3">
    <location>
        <begin position="21"/>
        <end position="42"/>
    </location>
</feature>
<name>A0A523YPC4_UNCAE</name>
<dbReference type="Gene3D" id="1.10.1760.20">
    <property type="match status" value="1"/>
</dbReference>
<feature type="transmembrane region" description="Helical" evidence="3">
    <location>
        <begin position="129"/>
        <end position="151"/>
    </location>
</feature>
<reference evidence="4 5" key="1">
    <citation type="submission" date="2019-03" db="EMBL/GenBank/DDBJ databases">
        <title>Metabolic potential of uncultured bacteria and archaea associated with petroleum seepage in deep-sea sediments.</title>
        <authorList>
            <person name="Dong X."/>
            <person name="Hubert C."/>
        </authorList>
    </citation>
    <scope>NUCLEOTIDE SEQUENCE [LARGE SCALE GENOMIC DNA]</scope>
    <source>
        <strain evidence="4">E29_bin28</strain>
    </source>
</reference>
<dbReference type="Proteomes" id="UP000316925">
    <property type="component" value="Unassembled WGS sequence"/>
</dbReference>
<dbReference type="PANTHER" id="PTHR34295">
    <property type="entry name" value="BIOTIN TRANSPORTER BIOY"/>
    <property type="match status" value="1"/>
</dbReference>
<feature type="transmembrane region" description="Helical" evidence="3">
    <location>
        <begin position="48"/>
        <end position="66"/>
    </location>
</feature>
<keyword evidence="2" id="KW-0813">Transport</keyword>
<gene>
    <name evidence="4" type="ORF">E3J33_02050</name>
</gene>
<feature type="transmembrane region" description="Helical" evidence="3">
    <location>
        <begin position="75"/>
        <end position="93"/>
    </location>
</feature>
<dbReference type="AlphaFoldDB" id="A0A523YPC4"/>
<evidence type="ECO:0000313" key="4">
    <source>
        <dbReference type="EMBL" id="TET93348.1"/>
    </source>
</evidence>
<proteinExistence type="inferred from homology"/>
<evidence type="ECO:0000256" key="2">
    <source>
        <dbReference type="PIRNR" id="PIRNR016661"/>
    </source>
</evidence>
<comment type="similarity">
    <text evidence="1 2">Belongs to the BioY family.</text>
</comment>
<dbReference type="GO" id="GO:0015225">
    <property type="term" value="F:biotin transmembrane transporter activity"/>
    <property type="evidence" value="ECO:0007669"/>
    <property type="project" value="UniProtKB-UniRule"/>
</dbReference>
<feature type="transmembrane region" description="Helical" evidence="3">
    <location>
        <begin position="163"/>
        <end position="187"/>
    </location>
</feature>
<feature type="transmembrane region" description="Helical" evidence="3">
    <location>
        <begin position="99"/>
        <end position="117"/>
    </location>
</feature>
<sequence length="198" mass="20858">MLITQSLKLTLAREIPLSRTSYNLLGVASFTALTALGAFVWIPLPFTPVPITLQTFFVLLGGAILGRRLGTLSQLLYLGLGGLGLPIFAGVSGGGLSRLVGPTGGYLIGFVLAAYLVGRMAKRKKTNLWSLMLIMAVGEGIILFLGTLWLAGVLRIGIGQSLYLGLIPFLPGDMVKLAAAASVCYGMQSKLTTSSNKQ</sequence>
<comment type="caution">
    <text evidence="4">The sequence shown here is derived from an EMBL/GenBank/DDBJ whole genome shotgun (WGS) entry which is preliminary data.</text>
</comment>
<keyword evidence="3" id="KW-1133">Transmembrane helix</keyword>
<protein>
    <recommendedName>
        <fullName evidence="2">Biotin transporter</fullName>
    </recommendedName>
</protein>
<dbReference type="PANTHER" id="PTHR34295:SF1">
    <property type="entry name" value="BIOTIN TRANSPORTER BIOY"/>
    <property type="match status" value="1"/>
</dbReference>